<dbReference type="Pfam" id="PF12895">
    <property type="entry name" value="ANAPC3"/>
    <property type="match status" value="1"/>
</dbReference>
<organism evidence="2 3">
    <name type="scientific">Anaerovibrio slackiae</name>
    <dbReference type="NCBI Taxonomy" id="2652309"/>
    <lineage>
        <taxon>Bacteria</taxon>
        <taxon>Bacillati</taxon>
        <taxon>Bacillota</taxon>
        <taxon>Negativicutes</taxon>
        <taxon>Selenomonadales</taxon>
        <taxon>Selenomonadaceae</taxon>
        <taxon>Anaerovibrio</taxon>
    </lineage>
</organism>
<dbReference type="Proteomes" id="UP000433181">
    <property type="component" value="Unassembled WGS sequence"/>
</dbReference>
<gene>
    <name evidence="2" type="ORF">FYJ84_02410</name>
</gene>
<reference evidence="2 3" key="1">
    <citation type="submission" date="2019-08" db="EMBL/GenBank/DDBJ databases">
        <title>In-depth cultivation of the pig gut microbiome towards novel bacterial diversity and tailored functional studies.</title>
        <authorList>
            <person name="Wylensek D."/>
            <person name="Hitch T.C.A."/>
            <person name="Clavel T."/>
        </authorList>
    </citation>
    <scope>NUCLEOTIDE SEQUENCE [LARGE SCALE GENOMIC DNA]</scope>
    <source>
        <strain evidence="2 3">WCA-693-APC-5D-A</strain>
    </source>
</reference>
<sequence>MAKIKNRIANKRMQKKAEAQDAAFRDLKAEMQQLMDTEDYVAAMDVMAEIAANKKIDADVMYWGAVCYFRTGDYERAAKWVNNVLTYDSGSLRARSLLAAICIGEGRREDGIRIAGFVLSNAGAGLAEQDREFLQEVLAPVRYGSADVLAQYPQVREFLAETSDIQSALDVAAGMPEVADRQPEREQAEADAAKPSAVEALAKLRRMLEKSRAAGQEQVQPAEEVPQESFVLTDEQASKVPAVEEQENAEAADGNIAETGFDVDSTVEKVLAKAISLCEKVKLLNIFAGACYQENDHQSAFDLLSAALQLDGCDAATLRNMAYVCLSAGEKEQALAYAAKLPMADFGLLYALKHN</sequence>
<evidence type="ECO:0000313" key="3">
    <source>
        <dbReference type="Proteomes" id="UP000433181"/>
    </source>
</evidence>
<feature type="coiled-coil region" evidence="1">
    <location>
        <begin position="10"/>
        <end position="37"/>
    </location>
</feature>
<accession>A0A6I2UF98</accession>
<evidence type="ECO:0000256" key="1">
    <source>
        <dbReference type="SAM" id="Coils"/>
    </source>
</evidence>
<protein>
    <submittedName>
        <fullName evidence="2">Tetratricopeptide repeat protein</fullName>
    </submittedName>
</protein>
<dbReference type="Gene3D" id="1.25.40.10">
    <property type="entry name" value="Tetratricopeptide repeat domain"/>
    <property type="match status" value="2"/>
</dbReference>
<dbReference type="AlphaFoldDB" id="A0A6I2UF98"/>
<keyword evidence="3" id="KW-1185">Reference proteome</keyword>
<dbReference type="EMBL" id="VUNR01000003">
    <property type="protein sequence ID" value="MSU07841.1"/>
    <property type="molecule type" value="Genomic_DNA"/>
</dbReference>
<dbReference type="RefSeq" id="WP_154405761.1">
    <property type="nucleotide sequence ID" value="NZ_VUNR01000003.1"/>
</dbReference>
<comment type="caution">
    <text evidence="2">The sequence shown here is derived from an EMBL/GenBank/DDBJ whole genome shotgun (WGS) entry which is preliminary data.</text>
</comment>
<dbReference type="SUPFAM" id="SSF48452">
    <property type="entry name" value="TPR-like"/>
    <property type="match status" value="1"/>
</dbReference>
<proteinExistence type="predicted"/>
<evidence type="ECO:0000313" key="2">
    <source>
        <dbReference type="EMBL" id="MSU07841.1"/>
    </source>
</evidence>
<keyword evidence="1" id="KW-0175">Coiled coil</keyword>
<dbReference type="GeneID" id="96777759"/>
<dbReference type="InterPro" id="IPR011990">
    <property type="entry name" value="TPR-like_helical_dom_sf"/>
</dbReference>
<name>A0A6I2UF98_9FIRM</name>